<gene>
    <name evidence="10" type="ORF">B5V02_31290</name>
</gene>
<evidence type="ECO:0000259" key="9">
    <source>
        <dbReference type="SMART" id="SM01217"/>
    </source>
</evidence>
<dbReference type="Gene3D" id="3.40.50.1700">
    <property type="entry name" value="Glycoside hydrolase family 3 C-terminal domain"/>
    <property type="match status" value="1"/>
</dbReference>
<dbReference type="SUPFAM" id="SSF51445">
    <property type="entry name" value="(Trans)glycosidases"/>
    <property type="match status" value="1"/>
</dbReference>
<dbReference type="InterPro" id="IPR026891">
    <property type="entry name" value="Fn3-like"/>
</dbReference>
<dbReference type="SUPFAM" id="SSF52279">
    <property type="entry name" value="Beta-D-glucan exohydrolase, C-terminal domain"/>
    <property type="match status" value="1"/>
</dbReference>
<dbReference type="Gene3D" id="2.60.40.10">
    <property type="entry name" value="Immunoglobulins"/>
    <property type="match status" value="1"/>
</dbReference>
<dbReference type="InterPro" id="IPR036881">
    <property type="entry name" value="Glyco_hydro_3_C_sf"/>
</dbReference>
<dbReference type="Pfam" id="PF14310">
    <property type="entry name" value="Fn3-like"/>
    <property type="match status" value="1"/>
</dbReference>
<dbReference type="InterPro" id="IPR050288">
    <property type="entry name" value="Cellulose_deg_GH3"/>
</dbReference>
<dbReference type="InterPro" id="IPR017853">
    <property type="entry name" value="GH"/>
</dbReference>
<comment type="similarity">
    <text evidence="1 8">Belongs to the glycosyl hydrolase 3 family.</text>
</comment>
<dbReference type="GO" id="GO:0005975">
    <property type="term" value="P:carbohydrate metabolic process"/>
    <property type="evidence" value="ECO:0007669"/>
    <property type="project" value="InterPro"/>
</dbReference>
<dbReference type="AlphaFoldDB" id="A0A2W7BUN4"/>
<dbReference type="Gene3D" id="3.20.20.300">
    <property type="entry name" value="Glycoside hydrolase, family 3, N-terminal domain"/>
    <property type="match status" value="1"/>
</dbReference>
<accession>A0A2W7BUN4</accession>
<name>A0A2W7BUN4_9HYPH</name>
<dbReference type="RefSeq" id="WP_111547919.1">
    <property type="nucleotide sequence ID" value="NZ_MZXV01000070.1"/>
</dbReference>
<evidence type="ECO:0000256" key="7">
    <source>
        <dbReference type="ARBA" id="ARBA00032594"/>
    </source>
</evidence>
<dbReference type="Pfam" id="PF01915">
    <property type="entry name" value="Glyco_hydro_3_C"/>
    <property type="match status" value="1"/>
</dbReference>
<protein>
    <recommendedName>
        <fullName evidence="7">Beta-D-glucoside glucohydrolase</fullName>
    </recommendedName>
    <alternativeName>
        <fullName evidence="5">Cellobiase</fullName>
    </alternativeName>
    <alternativeName>
        <fullName evidence="6">Gentiobiase</fullName>
    </alternativeName>
</protein>
<dbReference type="PANTHER" id="PTHR42715:SF10">
    <property type="entry name" value="BETA-GLUCOSIDASE"/>
    <property type="match status" value="1"/>
</dbReference>
<proteinExistence type="inferred from homology"/>
<dbReference type="Pfam" id="PF00933">
    <property type="entry name" value="Glyco_hydro_3"/>
    <property type="match status" value="1"/>
</dbReference>
<evidence type="ECO:0000256" key="8">
    <source>
        <dbReference type="RuleBase" id="RU361161"/>
    </source>
</evidence>
<dbReference type="PROSITE" id="PS00775">
    <property type="entry name" value="GLYCOSYL_HYDROL_F3"/>
    <property type="match status" value="1"/>
</dbReference>
<evidence type="ECO:0000256" key="2">
    <source>
        <dbReference type="ARBA" id="ARBA00022801"/>
    </source>
</evidence>
<keyword evidence="2 8" id="KW-0378">Hydrolase</keyword>
<evidence type="ECO:0000256" key="3">
    <source>
        <dbReference type="ARBA" id="ARBA00023277"/>
    </source>
</evidence>
<dbReference type="InterPro" id="IPR019800">
    <property type="entry name" value="Glyco_hydro_3_AS"/>
</dbReference>
<dbReference type="InterPro" id="IPR036962">
    <property type="entry name" value="Glyco_hydro_3_N_sf"/>
</dbReference>
<dbReference type="SMART" id="SM01217">
    <property type="entry name" value="Fn3_like"/>
    <property type="match status" value="1"/>
</dbReference>
<evidence type="ECO:0000313" key="10">
    <source>
        <dbReference type="EMBL" id="PZV34605.1"/>
    </source>
</evidence>
<keyword evidence="3" id="KW-0119">Carbohydrate metabolism</keyword>
<dbReference type="OrthoDB" id="9781691at2"/>
<evidence type="ECO:0000256" key="5">
    <source>
        <dbReference type="ARBA" id="ARBA00031448"/>
    </source>
</evidence>
<reference evidence="11" key="1">
    <citation type="submission" date="2017-03" db="EMBL/GenBank/DDBJ databases">
        <authorList>
            <person name="Safronova V.I."/>
            <person name="Sazanova A.L."/>
            <person name="Chirak E.R."/>
        </authorList>
    </citation>
    <scope>NUCLEOTIDE SEQUENCE [LARGE SCALE GENOMIC DNA]</scope>
    <source>
        <strain evidence="11">Ach-343</strain>
    </source>
</reference>
<dbReference type="InterPro" id="IPR001764">
    <property type="entry name" value="Glyco_hydro_3_N"/>
</dbReference>
<dbReference type="GO" id="GO:0008422">
    <property type="term" value="F:beta-glucosidase activity"/>
    <property type="evidence" value="ECO:0007669"/>
    <property type="project" value="UniProtKB-ARBA"/>
</dbReference>
<dbReference type="InterPro" id="IPR002772">
    <property type="entry name" value="Glyco_hydro_3_C"/>
</dbReference>
<evidence type="ECO:0000256" key="4">
    <source>
        <dbReference type="ARBA" id="ARBA00023295"/>
    </source>
</evidence>
<evidence type="ECO:0000313" key="11">
    <source>
        <dbReference type="Proteomes" id="UP000248616"/>
    </source>
</evidence>
<dbReference type="Proteomes" id="UP000248616">
    <property type="component" value="Unassembled WGS sequence"/>
</dbReference>
<dbReference type="EMBL" id="MZXV01000070">
    <property type="protein sequence ID" value="PZV34605.1"/>
    <property type="molecule type" value="Genomic_DNA"/>
</dbReference>
<dbReference type="InterPro" id="IPR013783">
    <property type="entry name" value="Ig-like_fold"/>
</dbReference>
<evidence type="ECO:0000256" key="1">
    <source>
        <dbReference type="ARBA" id="ARBA00005336"/>
    </source>
</evidence>
<evidence type="ECO:0000256" key="6">
    <source>
        <dbReference type="ARBA" id="ARBA00032194"/>
    </source>
</evidence>
<sequence length="801" mass="87439">MSWNVSDKQLNALVAEMTVEEKVAAVSGHGLWRTAANYRLNIPELLMTDGTYGVRYSIDQIDGMQDGDGQLAAFLGVVNTDLSTGVESAFGSTRPATCFPNGSSLACSWDVGLAYDLGQALAAECQAFGVNILLGPGINIRRTPLAGRSYEYYSEDPVLSGEIAAAVINGLQQNGVGASLKHFACNNSEVQRTTMSSVVDERALREIYLAGFERAIRKGNPWTVMSSYNRLNDVQAAENHWLLTEVLRDEWGYDGVVVSDWHGIKDRPASINAGNDLDMPESGARKQDLIDAVKDGRVPMEALDRSCLRVLKLVRTARNAIRPNAEADFNKHHALSRRMAAESIVLLKNEMAILPLDAAKVGKIAVVGAAAAEPVIQGSGCATTRPTEVDIPLDEIRRLAPGATVSFHAVADFEAGSASEQSALAAIDAADVVLFFGNTEVGYDGEGSDRTHLDLHAGQDELIGRLGKRNGRIVVILFAPDAVAMPWIDSVQAVVAAFFGGQGVGKAIADVLFGRQNPCGKLTVTFPVQMEDIPGYLSYPGENGRHVYSEGLHVGYRHYDKRKLAPLFPFGFGLSYSTFEYSNIATSADRIDGSGTIRITFDITNTGSVAGKEIVQLYARPHSPRLMRPIRELKGFAMVELQPGETKRVEVTVESSDLRYYDPAYRQWLLDAGQIDFEIGASSRDIRLEKTVMVDAPALPSTILDVESQPFLVLERDFARRRFRDFLKAQLDLDDEEAAKMMEYCASSFLGIYKTVSWVAGEKISKATMAAFLDGLNKEIGRQSARQHDVMTAPFEADRTR</sequence>
<comment type="caution">
    <text evidence="10">The sequence shown here is derived from an EMBL/GenBank/DDBJ whole genome shotgun (WGS) entry which is preliminary data.</text>
</comment>
<dbReference type="PANTHER" id="PTHR42715">
    <property type="entry name" value="BETA-GLUCOSIDASE"/>
    <property type="match status" value="1"/>
</dbReference>
<dbReference type="PRINTS" id="PR00133">
    <property type="entry name" value="GLHYDRLASE3"/>
</dbReference>
<feature type="domain" description="Fibronectin type III-like" evidence="9">
    <location>
        <begin position="613"/>
        <end position="683"/>
    </location>
</feature>
<organism evidence="10 11">
    <name type="scientific">Mesorhizobium kowhaii</name>
    <dbReference type="NCBI Taxonomy" id="1300272"/>
    <lineage>
        <taxon>Bacteria</taxon>
        <taxon>Pseudomonadati</taxon>
        <taxon>Pseudomonadota</taxon>
        <taxon>Alphaproteobacteria</taxon>
        <taxon>Hyphomicrobiales</taxon>
        <taxon>Phyllobacteriaceae</taxon>
        <taxon>Mesorhizobium</taxon>
    </lineage>
</organism>
<keyword evidence="11" id="KW-1185">Reference proteome</keyword>
<dbReference type="FunFam" id="2.60.40.10:FF:000495">
    <property type="entry name" value="Periplasmic beta-glucosidase"/>
    <property type="match status" value="1"/>
</dbReference>
<keyword evidence="4 8" id="KW-0326">Glycosidase</keyword>